<accession>A0A1H9V683</accession>
<dbReference type="AlphaFoldDB" id="A0A1H9V683"/>
<name>A0A1H9V683_9BACI</name>
<dbReference type="Pfam" id="PF10400">
    <property type="entry name" value="Vir_act_alpha_C"/>
    <property type="match status" value="1"/>
</dbReference>
<evidence type="ECO:0000313" key="4">
    <source>
        <dbReference type="Proteomes" id="UP000199687"/>
    </source>
</evidence>
<dbReference type="InterPro" id="IPR036388">
    <property type="entry name" value="WH-like_DNA-bd_sf"/>
</dbReference>
<dbReference type="InterPro" id="IPR036390">
    <property type="entry name" value="WH_DNA-bd_sf"/>
</dbReference>
<keyword evidence="4" id="KW-1185">Reference proteome</keyword>
<evidence type="ECO:0000259" key="2">
    <source>
        <dbReference type="Pfam" id="PF10400"/>
    </source>
</evidence>
<proteinExistence type="predicted"/>
<dbReference type="Gene3D" id="1.10.10.10">
    <property type="entry name" value="Winged helix-like DNA-binding domain superfamily/Winged helix DNA-binding domain"/>
    <property type="match status" value="1"/>
</dbReference>
<dbReference type="PANTHER" id="PTHR43252">
    <property type="entry name" value="TRANSCRIPTIONAL REGULATOR YQJI"/>
    <property type="match status" value="1"/>
</dbReference>
<evidence type="ECO:0000259" key="1">
    <source>
        <dbReference type="Pfam" id="PF03551"/>
    </source>
</evidence>
<organism evidence="3 4">
    <name type="scientific">Gracilibacillus ureilyticus</name>
    <dbReference type="NCBI Taxonomy" id="531814"/>
    <lineage>
        <taxon>Bacteria</taxon>
        <taxon>Bacillati</taxon>
        <taxon>Bacillota</taxon>
        <taxon>Bacilli</taxon>
        <taxon>Bacillales</taxon>
        <taxon>Bacillaceae</taxon>
        <taxon>Gracilibacillus</taxon>
    </lineage>
</organism>
<protein>
    <submittedName>
        <fullName evidence="3">Transcriptional regulator, PadR family</fullName>
    </submittedName>
</protein>
<dbReference type="Proteomes" id="UP000199687">
    <property type="component" value="Unassembled WGS sequence"/>
</dbReference>
<dbReference type="InterPro" id="IPR005149">
    <property type="entry name" value="Tscrpt_reg_PadR_N"/>
</dbReference>
<feature type="domain" description="Transcription regulator PadR C-terminal" evidence="2">
    <location>
        <begin position="98"/>
        <end position="177"/>
    </location>
</feature>
<feature type="domain" description="Transcription regulator PadR N-terminal" evidence="1">
    <location>
        <begin position="11"/>
        <end position="84"/>
    </location>
</feature>
<dbReference type="RefSeq" id="WP_089743429.1">
    <property type="nucleotide sequence ID" value="NZ_FOGL01000021.1"/>
</dbReference>
<dbReference type="OrthoDB" id="9783723at2"/>
<dbReference type="Pfam" id="PF03551">
    <property type="entry name" value="PadR"/>
    <property type="match status" value="1"/>
</dbReference>
<dbReference type="SUPFAM" id="SSF46785">
    <property type="entry name" value="Winged helix' DNA-binding domain"/>
    <property type="match status" value="1"/>
</dbReference>
<dbReference type="STRING" id="531814.SAMN04487944_12182"/>
<gene>
    <name evidence="3" type="ORF">SAMN04487944_12182</name>
</gene>
<dbReference type="PROSITE" id="PS51257">
    <property type="entry name" value="PROKAR_LIPOPROTEIN"/>
    <property type="match status" value="1"/>
</dbReference>
<dbReference type="Gene3D" id="6.10.140.190">
    <property type="match status" value="1"/>
</dbReference>
<dbReference type="EMBL" id="FOGL01000021">
    <property type="protein sequence ID" value="SES17225.1"/>
    <property type="molecule type" value="Genomic_DNA"/>
</dbReference>
<reference evidence="3 4" key="1">
    <citation type="submission" date="2016-10" db="EMBL/GenBank/DDBJ databases">
        <authorList>
            <person name="de Groot N.N."/>
        </authorList>
    </citation>
    <scope>NUCLEOTIDE SEQUENCE [LARGE SCALE GENOMIC DNA]</scope>
    <source>
        <strain evidence="3 4">CGMCC 1.7727</strain>
    </source>
</reference>
<sequence length="179" mass="20918">MKAYNNTTYSILGILTTGCKSGYDIKQLMDQSLTHFWKISYGQIYPTLKQLTENELVTVTNTSQDGKPDRKEYNLTQKGMDALKNWLTQPVEQLPVERNEVLLKLFFGRHQLAEQTLMQLEDYKSKLEQRLQTYHMIAQSIQTHHENDPDSKYWLFTLDYGKRITSSAIEWCQATIESI</sequence>
<dbReference type="InterPro" id="IPR018309">
    <property type="entry name" value="Tscrpt_reg_PadR_C"/>
</dbReference>
<dbReference type="PANTHER" id="PTHR43252:SF6">
    <property type="entry name" value="NEGATIVE TRANSCRIPTION REGULATOR PADR"/>
    <property type="match status" value="1"/>
</dbReference>
<evidence type="ECO:0000313" key="3">
    <source>
        <dbReference type="EMBL" id="SES17225.1"/>
    </source>
</evidence>